<evidence type="ECO:0000313" key="2">
    <source>
        <dbReference type="Proteomes" id="UP000320762"/>
    </source>
</evidence>
<evidence type="ECO:0000313" key="1">
    <source>
        <dbReference type="EMBL" id="TRM64488.1"/>
    </source>
</evidence>
<reference evidence="1 2" key="1">
    <citation type="journal article" date="2019" name="New Phytol.">
        <title>Comparative genomics reveals unique wood-decay strategies and fruiting body development in the Schizophyllaceae.</title>
        <authorList>
            <person name="Almasi E."/>
            <person name="Sahu N."/>
            <person name="Krizsan K."/>
            <person name="Balint B."/>
            <person name="Kovacs G.M."/>
            <person name="Kiss B."/>
            <person name="Cseklye J."/>
            <person name="Drula E."/>
            <person name="Henrissat B."/>
            <person name="Nagy I."/>
            <person name="Chovatia M."/>
            <person name="Adam C."/>
            <person name="LaButti K."/>
            <person name="Lipzen A."/>
            <person name="Riley R."/>
            <person name="Grigoriev I.V."/>
            <person name="Nagy L.G."/>
        </authorList>
    </citation>
    <scope>NUCLEOTIDE SEQUENCE [LARGE SCALE GENOMIC DNA]</scope>
    <source>
        <strain evidence="1 2">NL-1724</strain>
    </source>
</reference>
<dbReference type="PANTHER" id="PTHR37827">
    <property type="entry name" value="TUDOR DOMAIN-CONTAINING PROTEIN"/>
    <property type="match status" value="1"/>
</dbReference>
<dbReference type="CDD" id="cd00085">
    <property type="entry name" value="HNHc"/>
    <property type="match status" value="1"/>
</dbReference>
<dbReference type="PANTHER" id="PTHR37827:SF1">
    <property type="entry name" value="HNH DOMAIN-CONTAINING PROTEIN"/>
    <property type="match status" value="1"/>
</dbReference>
<dbReference type="STRING" id="97359.A0A550CI59"/>
<keyword evidence="2" id="KW-1185">Reference proteome</keyword>
<organism evidence="1 2">
    <name type="scientific">Schizophyllum amplum</name>
    <dbReference type="NCBI Taxonomy" id="97359"/>
    <lineage>
        <taxon>Eukaryota</taxon>
        <taxon>Fungi</taxon>
        <taxon>Dikarya</taxon>
        <taxon>Basidiomycota</taxon>
        <taxon>Agaricomycotina</taxon>
        <taxon>Agaricomycetes</taxon>
        <taxon>Agaricomycetidae</taxon>
        <taxon>Agaricales</taxon>
        <taxon>Schizophyllaceae</taxon>
        <taxon>Schizophyllum</taxon>
    </lineage>
</organism>
<comment type="caution">
    <text evidence="1">The sequence shown here is derived from an EMBL/GenBank/DDBJ whole genome shotgun (WGS) entry which is preliminary data.</text>
</comment>
<gene>
    <name evidence="1" type="ORF">BD626DRAFT_401233</name>
</gene>
<sequence length="216" mass="24336">MDANSAQRCMFQDALVRRIMRLGQGSSAASDDSDIDDFASYLADEVFPSLPETLQRATYETREAVPDSDDMGLDNTPVSFTDTLISYGLADDLEGALQLLRKAIGDYVDDACAPPPIWSATRALECEMCERRVPLTYHHLIPRSTHAKALKKGWHPESMLNSVAWLCRPCHTAVHRAASNEDLARNLYTVDLLMEREDLQRWARYASKQRFGVRRG</sequence>
<dbReference type="Proteomes" id="UP000320762">
    <property type="component" value="Unassembled WGS sequence"/>
</dbReference>
<dbReference type="OrthoDB" id="4850648at2759"/>
<name>A0A550CI59_9AGAR</name>
<protein>
    <recommendedName>
        <fullName evidence="3">HNH domain-containing protein</fullName>
    </recommendedName>
</protein>
<evidence type="ECO:0008006" key="3">
    <source>
        <dbReference type="Google" id="ProtNLM"/>
    </source>
</evidence>
<proteinExistence type="predicted"/>
<dbReference type="InterPro" id="IPR003615">
    <property type="entry name" value="HNH_nuc"/>
</dbReference>
<accession>A0A550CI59</accession>
<dbReference type="EMBL" id="VDMD01000007">
    <property type="protein sequence ID" value="TRM64488.1"/>
    <property type="molecule type" value="Genomic_DNA"/>
</dbReference>
<dbReference type="AlphaFoldDB" id="A0A550CI59"/>